<feature type="domain" description="Plastocyanin-like" evidence="8">
    <location>
        <begin position="408"/>
        <end position="533"/>
    </location>
</feature>
<dbReference type="PANTHER" id="PTHR11709:SF414">
    <property type="entry name" value="ADR239WP"/>
    <property type="match status" value="1"/>
</dbReference>
<gene>
    <name evidence="10" type="ORF">BT63DRAFT_469106</name>
</gene>
<keyword evidence="3" id="KW-0560">Oxidoreductase</keyword>
<protein>
    <submittedName>
        <fullName evidence="10">Laccase</fullName>
    </submittedName>
</protein>
<feature type="chain" id="PRO_5025573389" evidence="6">
    <location>
        <begin position="22"/>
        <end position="567"/>
    </location>
</feature>
<name>A0A6A6UJS2_9PEZI</name>
<evidence type="ECO:0000256" key="1">
    <source>
        <dbReference type="ARBA" id="ARBA00010609"/>
    </source>
</evidence>
<proteinExistence type="inferred from homology"/>
<feature type="domain" description="Plastocyanin-like" evidence="7">
    <location>
        <begin position="199"/>
        <end position="344"/>
    </location>
</feature>
<reference evidence="10" key="1">
    <citation type="journal article" date="2020" name="Stud. Mycol.">
        <title>101 Dothideomycetes genomes: a test case for predicting lifestyles and emergence of pathogens.</title>
        <authorList>
            <person name="Haridas S."/>
            <person name="Albert R."/>
            <person name="Binder M."/>
            <person name="Bloem J."/>
            <person name="Labutti K."/>
            <person name="Salamov A."/>
            <person name="Andreopoulos B."/>
            <person name="Baker S."/>
            <person name="Barry K."/>
            <person name="Bills G."/>
            <person name="Bluhm B."/>
            <person name="Cannon C."/>
            <person name="Castanera R."/>
            <person name="Culley D."/>
            <person name="Daum C."/>
            <person name="Ezra D."/>
            <person name="Gonzalez J."/>
            <person name="Henrissat B."/>
            <person name="Kuo A."/>
            <person name="Liang C."/>
            <person name="Lipzen A."/>
            <person name="Lutzoni F."/>
            <person name="Magnuson J."/>
            <person name="Mondo S."/>
            <person name="Nolan M."/>
            <person name="Ohm R."/>
            <person name="Pangilinan J."/>
            <person name="Park H.-J."/>
            <person name="Ramirez L."/>
            <person name="Alfaro M."/>
            <person name="Sun H."/>
            <person name="Tritt A."/>
            <person name="Yoshinaga Y."/>
            <person name="Zwiers L.-H."/>
            <person name="Turgeon B."/>
            <person name="Goodwin S."/>
            <person name="Spatafora J."/>
            <person name="Crous P."/>
            <person name="Grigoriev I."/>
        </authorList>
    </citation>
    <scope>NUCLEOTIDE SEQUENCE</scope>
    <source>
        <strain evidence="10">CBS 115976</strain>
    </source>
</reference>
<dbReference type="InterPro" id="IPR008972">
    <property type="entry name" value="Cupredoxin"/>
</dbReference>
<feature type="signal peptide" evidence="6">
    <location>
        <begin position="1"/>
        <end position="21"/>
    </location>
</feature>
<dbReference type="InterPro" id="IPR011706">
    <property type="entry name" value="Cu-oxidase_C"/>
</dbReference>
<evidence type="ECO:0000313" key="11">
    <source>
        <dbReference type="Proteomes" id="UP000799302"/>
    </source>
</evidence>
<dbReference type="Gene3D" id="2.60.40.420">
    <property type="entry name" value="Cupredoxins - blue copper proteins"/>
    <property type="match status" value="3"/>
</dbReference>
<dbReference type="CDD" id="cd13880">
    <property type="entry name" value="CuRO_2_MaLCC_like"/>
    <property type="match status" value="1"/>
</dbReference>
<feature type="region of interest" description="Disordered" evidence="5">
    <location>
        <begin position="36"/>
        <end position="56"/>
    </location>
</feature>
<evidence type="ECO:0000313" key="10">
    <source>
        <dbReference type="EMBL" id="KAF2671318.1"/>
    </source>
</evidence>
<dbReference type="GO" id="GO:0016491">
    <property type="term" value="F:oxidoreductase activity"/>
    <property type="evidence" value="ECO:0007669"/>
    <property type="project" value="UniProtKB-KW"/>
</dbReference>
<comment type="similarity">
    <text evidence="1">Belongs to the multicopper oxidase family.</text>
</comment>
<sequence>MLGLQSFYAILALGLASLSEAGVPRQLQNLEERQTCTNTPTTRQCWSGGLSTSTDTQTTWPNTGKTVTLNWVISSKTLAPDGFSRPMMVVNGQYPGPAIRANWGDKISVTVTNSLTTNGTGIHWHGLRQLNTNQQDGTPGLTECPIAPGQSRTYTFQATEYGTSWYHSHYSVQYGDGVSGPIIINGPTTSNWDIDTGALPLTDWFHTPIFTLNARELHSTGPLTADNALVNGSMTSSSGGAYSVINVTPNKLHLLRIINTGINQYFHVSADGHPFTVVAADFTPITPYTTNSLVLTVGQRYDVIFNASQAVGNYWLRVGTGGGTCDGPNSNAANIRAIIRYTGAPVANPTSTGSNPSGCGEETAPAPVVTKTVPAGTAKQFAVSFSPTTSTGQIFVQWLINGSAIKVDWSHPTLQQSLAGTTSFPTSENLYAIGPANVWTYWVIQNVIAGPPLPHPIHLHGHRFFLLGSGTGTFNPATTLKYNNPIFRDTVTLPAGGWIVVAFQADNPGAWLFHCHVAFHISEGFGVQFLERAGDIRSSIGSTSALDSGCTTWATTGISPPAGDSGL</sequence>
<dbReference type="CDD" id="cd13854">
    <property type="entry name" value="CuRO_1_MaLCC_like"/>
    <property type="match status" value="1"/>
</dbReference>
<dbReference type="OrthoDB" id="2121828at2759"/>
<dbReference type="InterPro" id="IPR001117">
    <property type="entry name" value="Cu-oxidase_2nd"/>
</dbReference>
<evidence type="ECO:0000256" key="5">
    <source>
        <dbReference type="SAM" id="MobiDB-lite"/>
    </source>
</evidence>
<evidence type="ECO:0000256" key="2">
    <source>
        <dbReference type="ARBA" id="ARBA00022723"/>
    </source>
</evidence>
<dbReference type="InterPro" id="IPR045087">
    <property type="entry name" value="Cu-oxidase_fam"/>
</dbReference>
<evidence type="ECO:0000256" key="6">
    <source>
        <dbReference type="SAM" id="SignalP"/>
    </source>
</evidence>
<accession>A0A6A6UJS2</accession>
<dbReference type="Proteomes" id="UP000799302">
    <property type="component" value="Unassembled WGS sequence"/>
</dbReference>
<dbReference type="GO" id="GO:0005507">
    <property type="term" value="F:copper ion binding"/>
    <property type="evidence" value="ECO:0007669"/>
    <property type="project" value="InterPro"/>
</dbReference>
<dbReference type="CDD" id="cd13901">
    <property type="entry name" value="CuRO_3_MaLCC_like"/>
    <property type="match status" value="1"/>
</dbReference>
<evidence type="ECO:0000259" key="9">
    <source>
        <dbReference type="Pfam" id="PF07732"/>
    </source>
</evidence>
<dbReference type="Pfam" id="PF07731">
    <property type="entry name" value="Cu-oxidase_2"/>
    <property type="match status" value="1"/>
</dbReference>
<keyword evidence="4" id="KW-0186">Copper</keyword>
<keyword evidence="6" id="KW-0732">Signal</keyword>
<dbReference type="FunFam" id="2.60.40.420:FF:000045">
    <property type="entry name" value="Laccase 2"/>
    <property type="match status" value="1"/>
</dbReference>
<dbReference type="SUPFAM" id="SSF49503">
    <property type="entry name" value="Cupredoxins"/>
    <property type="match status" value="3"/>
</dbReference>
<dbReference type="Pfam" id="PF07732">
    <property type="entry name" value="Cu-oxidase_3"/>
    <property type="match status" value="1"/>
</dbReference>
<dbReference type="AlphaFoldDB" id="A0A6A6UJS2"/>
<dbReference type="Pfam" id="PF00394">
    <property type="entry name" value="Cu-oxidase"/>
    <property type="match status" value="1"/>
</dbReference>
<keyword evidence="2" id="KW-0479">Metal-binding</keyword>
<evidence type="ECO:0000259" key="7">
    <source>
        <dbReference type="Pfam" id="PF00394"/>
    </source>
</evidence>
<dbReference type="EMBL" id="MU004233">
    <property type="protein sequence ID" value="KAF2671318.1"/>
    <property type="molecule type" value="Genomic_DNA"/>
</dbReference>
<dbReference type="InterPro" id="IPR011707">
    <property type="entry name" value="Cu-oxidase-like_N"/>
</dbReference>
<evidence type="ECO:0000256" key="4">
    <source>
        <dbReference type="ARBA" id="ARBA00023008"/>
    </source>
</evidence>
<evidence type="ECO:0000256" key="3">
    <source>
        <dbReference type="ARBA" id="ARBA00023002"/>
    </source>
</evidence>
<keyword evidence="11" id="KW-1185">Reference proteome</keyword>
<dbReference type="PANTHER" id="PTHR11709">
    <property type="entry name" value="MULTI-COPPER OXIDASE"/>
    <property type="match status" value="1"/>
</dbReference>
<organism evidence="10 11">
    <name type="scientific">Microthyrium microscopicum</name>
    <dbReference type="NCBI Taxonomy" id="703497"/>
    <lineage>
        <taxon>Eukaryota</taxon>
        <taxon>Fungi</taxon>
        <taxon>Dikarya</taxon>
        <taxon>Ascomycota</taxon>
        <taxon>Pezizomycotina</taxon>
        <taxon>Dothideomycetes</taxon>
        <taxon>Dothideomycetes incertae sedis</taxon>
        <taxon>Microthyriales</taxon>
        <taxon>Microthyriaceae</taxon>
        <taxon>Microthyrium</taxon>
    </lineage>
</organism>
<dbReference type="FunFam" id="2.60.40.420:FF:000021">
    <property type="entry name" value="Extracellular dihydrogeodin oxidase/laccase"/>
    <property type="match status" value="1"/>
</dbReference>
<evidence type="ECO:0000259" key="8">
    <source>
        <dbReference type="Pfam" id="PF07731"/>
    </source>
</evidence>
<feature type="domain" description="Plastocyanin-like" evidence="9">
    <location>
        <begin position="74"/>
        <end position="187"/>
    </location>
</feature>